<feature type="domain" description="KOW" evidence="2">
    <location>
        <begin position="507"/>
        <end position="534"/>
    </location>
</feature>
<dbReference type="AlphaFoldDB" id="A0A0C2Z8P8"/>
<keyword evidence="4" id="KW-1185">Reference proteome</keyword>
<dbReference type="SMART" id="SM00739">
    <property type="entry name" value="KOW"/>
    <property type="match status" value="3"/>
</dbReference>
<dbReference type="InterPro" id="IPR008991">
    <property type="entry name" value="Translation_prot_SH3-like_sf"/>
</dbReference>
<evidence type="ECO:0000313" key="3">
    <source>
        <dbReference type="EMBL" id="KIM58303.1"/>
    </source>
</evidence>
<dbReference type="InParanoid" id="A0A0C2Z8P8"/>
<dbReference type="SUPFAM" id="SSF50104">
    <property type="entry name" value="Translation proteins SH3-like domain"/>
    <property type="match status" value="1"/>
</dbReference>
<organism evidence="3 4">
    <name type="scientific">Scleroderma citrinum Foug A</name>
    <dbReference type="NCBI Taxonomy" id="1036808"/>
    <lineage>
        <taxon>Eukaryota</taxon>
        <taxon>Fungi</taxon>
        <taxon>Dikarya</taxon>
        <taxon>Basidiomycota</taxon>
        <taxon>Agaricomycotina</taxon>
        <taxon>Agaricomycetes</taxon>
        <taxon>Agaricomycetidae</taxon>
        <taxon>Boletales</taxon>
        <taxon>Sclerodermatineae</taxon>
        <taxon>Sclerodermataceae</taxon>
        <taxon>Scleroderma</taxon>
    </lineage>
</organism>
<feature type="domain" description="KOW" evidence="2">
    <location>
        <begin position="591"/>
        <end position="618"/>
    </location>
</feature>
<accession>A0A0C2Z8P8</accession>
<dbReference type="HOGENOM" id="CLU_325758_0_0_1"/>
<reference evidence="4" key="2">
    <citation type="submission" date="2015-01" db="EMBL/GenBank/DDBJ databases">
        <title>Evolutionary Origins and Diversification of the Mycorrhizal Mutualists.</title>
        <authorList>
            <consortium name="DOE Joint Genome Institute"/>
            <consortium name="Mycorrhizal Genomics Consortium"/>
            <person name="Kohler A."/>
            <person name="Kuo A."/>
            <person name="Nagy L.G."/>
            <person name="Floudas D."/>
            <person name="Copeland A."/>
            <person name="Barry K.W."/>
            <person name="Cichocki N."/>
            <person name="Veneault-Fourrey C."/>
            <person name="LaButti K."/>
            <person name="Lindquist E.A."/>
            <person name="Lipzen A."/>
            <person name="Lundell T."/>
            <person name="Morin E."/>
            <person name="Murat C."/>
            <person name="Riley R."/>
            <person name="Ohm R."/>
            <person name="Sun H."/>
            <person name="Tunlid A."/>
            <person name="Henrissat B."/>
            <person name="Grigoriev I.V."/>
            <person name="Hibbett D.S."/>
            <person name="Martin F."/>
        </authorList>
    </citation>
    <scope>NUCLEOTIDE SEQUENCE [LARGE SCALE GENOMIC DNA]</scope>
    <source>
        <strain evidence="4">Foug A</strain>
    </source>
</reference>
<name>A0A0C2Z8P8_9AGAM</name>
<feature type="region of interest" description="Disordered" evidence="1">
    <location>
        <begin position="816"/>
        <end position="845"/>
    </location>
</feature>
<gene>
    <name evidence="3" type="ORF">SCLCIDRAFT_28198</name>
</gene>
<dbReference type="InterPro" id="IPR005824">
    <property type="entry name" value="KOW"/>
</dbReference>
<dbReference type="CDD" id="cd00380">
    <property type="entry name" value="KOW"/>
    <property type="match status" value="1"/>
</dbReference>
<reference evidence="3 4" key="1">
    <citation type="submission" date="2014-04" db="EMBL/GenBank/DDBJ databases">
        <authorList>
            <consortium name="DOE Joint Genome Institute"/>
            <person name="Kuo A."/>
            <person name="Kohler A."/>
            <person name="Nagy L.G."/>
            <person name="Floudas D."/>
            <person name="Copeland A."/>
            <person name="Barry K.W."/>
            <person name="Cichocki N."/>
            <person name="Veneault-Fourrey C."/>
            <person name="LaButti K."/>
            <person name="Lindquist E.A."/>
            <person name="Lipzen A."/>
            <person name="Lundell T."/>
            <person name="Morin E."/>
            <person name="Murat C."/>
            <person name="Sun H."/>
            <person name="Tunlid A."/>
            <person name="Henrissat B."/>
            <person name="Grigoriev I.V."/>
            <person name="Hibbett D.S."/>
            <person name="Martin F."/>
            <person name="Nordberg H.P."/>
            <person name="Cantor M.N."/>
            <person name="Hua S.X."/>
        </authorList>
    </citation>
    <scope>NUCLEOTIDE SEQUENCE [LARGE SCALE GENOMIC DNA]</scope>
    <source>
        <strain evidence="3 4">Foug A</strain>
    </source>
</reference>
<feature type="compositionally biased region" description="Low complexity" evidence="1">
    <location>
        <begin position="824"/>
        <end position="845"/>
    </location>
</feature>
<evidence type="ECO:0000256" key="1">
    <source>
        <dbReference type="SAM" id="MobiDB-lite"/>
    </source>
</evidence>
<sequence>MSSPSQINEDEELASRLAVESKTPNYHPMHPHQLTTEERDNAIIRWIKLQVEDHLEFSLYTESKAKMPHLSKVIKQYMIVSVMLGQLSGMITPIDYDGAPSCTVKMNHVLRALHLDSAWDEAHHETLTFLSWYGPNGTRYEDSRVHTMIEDNSASIAMLQQLFRLIDTAYTEDVLGSSSQQIKAKAKRCKLSANTFVDIAAVEDDEQEDSEEDSEELVCRPQAVEPSGKLSFQQRIDAIINQFDRRTPEQTTHSWLEVLQVLEGIVLPLKKSIFIVDFFSAGARTFSCKYMSSRGLQVMTLPWLPHRLYIKASSPLEVQKNLPSSHHHAYKEVVHLPSQEGTSLTVFKSHKTLPCQSWVHIKKSTLYKGNVGYVESSDQNTAAMIVAPCQRPYDITKQLANLDLEPILSSSGAAIGYICSGQHFVHGLLRLSLPVHALEVVEIPHPDDIKYHTNTQFWREKDEVEIHEGDLAGMVGTLGNINLAERTAIVICNDHDFHCSLCKLRRKFSLGNMVKIIAGPFGGDTGYVVDVWEDTIAVAIIQENGMSDNVKVSKYLVQSYLQEHVWSCSTEHIHGHAYLPLPSLSRDEEEGVLAGDVVVVYSGPYIGKRGTIEWITPDGMVLMDLYDLHVEPAPHTLSLSKDKGYNVAVGNIVEVARGTWHCCQGVVNTVDFTKALIEMVCSADGKWITMPITLCCKIKECSDSGLSSFIGRDVWVISGDKKGTRAMLHSIGRMTSLVALFGHQLIQLKNNQIATPTGLLLDGTALPAQLLQALMSLHSLSFMTAPVPLHTATPPPSPAPSDAPLEAPWVITPNDITPPEGLPNNVTQSSTSNTNDTLDYDTFLP</sequence>
<evidence type="ECO:0000313" key="4">
    <source>
        <dbReference type="Proteomes" id="UP000053989"/>
    </source>
</evidence>
<protein>
    <recommendedName>
        <fullName evidence="2">KOW domain-containing protein</fullName>
    </recommendedName>
</protein>
<dbReference type="OrthoDB" id="28901at2759"/>
<feature type="domain" description="KOW" evidence="2">
    <location>
        <begin position="457"/>
        <end position="484"/>
    </location>
</feature>
<dbReference type="Proteomes" id="UP000053989">
    <property type="component" value="Unassembled WGS sequence"/>
</dbReference>
<dbReference type="EMBL" id="KN822088">
    <property type="protein sequence ID" value="KIM58303.1"/>
    <property type="molecule type" value="Genomic_DNA"/>
</dbReference>
<proteinExistence type="predicted"/>
<evidence type="ECO:0000259" key="2">
    <source>
        <dbReference type="SMART" id="SM00739"/>
    </source>
</evidence>